<keyword evidence="3" id="KW-1185">Reference proteome</keyword>
<organism evidence="2 3">
    <name type="scientific">Rubripirellula lacrimiformis</name>
    <dbReference type="NCBI Taxonomy" id="1930273"/>
    <lineage>
        <taxon>Bacteria</taxon>
        <taxon>Pseudomonadati</taxon>
        <taxon>Planctomycetota</taxon>
        <taxon>Planctomycetia</taxon>
        <taxon>Pirellulales</taxon>
        <taxon>Pirellulaceae</taxon>
        <taxon>Rubripirellula</taxon>
    </lineage>
</organism>
<dbReference type="PROSITE" id="PS01131">
    <property type="entry name" value="RRNA_A_DIMETH"/>
    <property type="match status" value="1"/>
</dbReference>
<dbReference type="InterPro" id="IPR029063">
    <property type="entry name" value="SAM-dependent_MTases_sf"/>
</dbReference>
<dbReference type="GO" id="GO:0000179">
    <property type="term" value="F:rRNA (adenine-N6,N6-)-dimethyltransferase activity"/>
    <property type="evidence" value="ECO:0007669"/>
    <property type="project" value="InterPro"/>
</dbReference>
<name>A0A517N8M8_9BACT</name>
<keyword evidence="2" id="KW-0489">Methyltransferase</keyword>
<dbReference type="SUPFAM" id="SSF53335">
    <property type="entry name" value="S-adenosyl-L-methionine-dependent methyltransferases"/>
    <property type="match status" value="1"/>
</dbReference>
<evidence type="ECO:0000259" key="1">
    <source>
        <dbReference type="Pfam" id="PF08241"/>
    </source>
</evidence>
<feature type="domain" description="Methyltransferase type 11" evidence="1">
    <location>
        <begin position="79"/>
        <end position="176"/>
    </location>
</feature>
<dbReference type="InterPro" id="IPR013216">
    <property type="entry name" value="Methyltransf_11"/>
</dbReference>
<dbReference type="InterPro" id="IPR020596">
    <property type="entry name" value="rRNA_Ade_Mease_Trfase_CS"/>
</dbReference>
<protein>
    <submittedName>
        <fullName evidence="2">Putative methyltransferase YcgJ</fullName>
        <ecNumber evidence="2">2.1.1.-</ecNumber>
    </submittedName>
</protein>
<dbReference type="KEGG" id="rlc:K227x_18750"/>
<gene>
    <name evidence="2" type="primary">ycgJ_2</name>
    <name evidence="2" type="ORF">K227x_18750</name>
</gene>
<dbReference type="CDD" id="cd02440">
    <property type="entry name" value="AdoMet_MTases"/>
    <property type="match status" value="1"/>
</dbReference>
<sequence>MQMNQPHGEVRVSTKPDQTSRFVSWEDAVSWLLTQPDQKDLVRQCYFDRPVIDAVRRYAGSEEWNALQEHIPQPAGRALDVGAGNGIVSYALAKQGWQVVALEPDSSPFVGAAAIRSVAAPENLPIDVIEQFGESMPFETDEFDLVIARQVVHHAADLGQMAAEMSRVLKPGGTLIAFRDHLIDDDDSLKEFQKSHPLHNLYGGENAFQINQYRDAYHDAGLEIDHELHQFDSIINYAPKTKDELCTSVSSRVKPKLAGRAVHWVLSRPMIFKTASTLASKCYRKPGRLVSFICRKKST</sequence>
<dbReference type="Gene3D" id="3.40.50.150">
    <property type="entry name" value="Vaccinia Virus protein VP39"/>
    <property type="match status" value="1"/>
</dbReference>
<keyword evidence="2" id="KW-0808">Transferase</keyword>
<dbReference type="EMBL" id="CP036525">
    <property type="protein sequence ID" value="QDT03491.1"/>
    <property type="molecule type" value="Genomic_DNA"/>
</dbReference>
<evidence type="ECO:0000313" key="3">
    <source>
        <dbReference type="Proteomes" id="UP000318538"/>
    </source>
</evidence>
<dbReference type="PANTHER" id="PTHR43464">
    <property type="entry name" value="METHYLTRANSFERASE"/>
    <property type="match status" value="1"/>
</dbReference>
<dbReference type="Pfam" id="PF08241">
    <property type="entry name" value="Methyltransf_11"/>
    <property type="match status" value="1"/>
</dbReference>
<proteinExistence type="predicted"/>
<dbReference type="AlphaFoldDB" id="A0A517N8M8"/>
<dbReference type="EC" id="2.1.1.-" evidence="2"/>
<reference evidence="2 3" key="1">
    <citation type="submission" date="2019-02" db="EMBL/GenBank/DDBJ databases">
        <title>Deep-cultivation of Planctomycetes and their phenomic and genomic characterization uncovers novel biology.</title>
        <authorList>
            <person name="Wiegand S."/>
            <person name="Jogler M."/>
            <person name="Boedeker C."/>
            <person name="Pinto D."/>
            <person name="Vollmers J."/>
            <person name="Rivas-Marin E."/>
            <person name="Kohn T."/>
            <person name="Peeters S.H."/>
            <person name="Heuer A."/>
            <person name="Rast P."/>
            <person name="Oberbeckmann S."/>
            <person name="Bunk B."/>
            <person name="Jeske O."/>
            <person name="Meyerdierks A."/>
            <person name="Storesund J.E."/>
            <person name="Kallscheuer N."/>
            <person name="Luecker S."/>
            <person name="Lage O.M."/>
            <person name="Pohl T."/>
            <person name="Merkel B.J."/>
            <person name="Hornburger P."/>
            <person name="Mueller R.-W."/>
            <person name="Bruemmer F."/>
            <person name="Labrenz M."/>
            <person name="Spormann A.M."/>
            <person name="Op den Camp H."/>
            <person name="Overmann J."/>
            <person name="Amann R."/>
            <person name="Jetten M.S.M."/>
            <person name="Mascher T."/>
            <person name="Medema M.H."/>
            <person name="Devos D.P."/>
            <person name="Kaster A.-K."/>
            <person name="Ovreas L."/>
            <person name="Rohde M."/>
            <person name="Galperin M.Y."/>
            <person name="Jogler C."/>
        </authorList>
    </citation>
    <scope>NUCLEOTIDE SEQUENCE [LARGE SCALE GENOMIC DNA]</scope>
    <source>
        <strain evidence="2 3">K22_7</strain>
    </source>
</reference>
<evidence type="ECO:0000313" key="2">
    <source>
        <dbReference type="EMBL" id="QDT03491.1"/>
    </source>
</evidence>
<dbReference type="Proteomes" id="UP000318538">
    <property type="component" value="Chromosome"/>
</dbReference>
<accession>A0A517N8M8</accession>